<evidence type="ECO:0000313" key="6">
    <source>
        <dbReference type="EMBL" id="BBH25826.1"/>
    </source>
</evidence>
<keyword evidence="7" id="KW-1185">Reference proteome</keyword>
<reference evidence="6 7" key="1">
    <citation type="submission" date="2018-11" db="EMBL/GenBank/DDBJ databases">
        <title>Novel Erysipelotrichaceae bacterium isolated from small intestine of a swine.</title>
        <authorList>
            <person name="Kim J.S."/>
            <person name="Choe H."/>
            <person name="Lee Y.R."/>
            <person name="Kim K.M."/>
            <person name="Park D.S."/>
        </authorList>
    </citation>
    <scope>NUCLEOTIDE SEQUENCE [LARGE SCALE GENOMIC DNA]</scope>
    <source>
        <strain evidence="6 7">SG0102</strain>
    </source>
</reference>
<dbReference type="InterPro" id="IPR050188">
    <property type="entry name" value="RluA_PseudoU_synthase"/>
</dbReference>
<proteinExistence type="inferred from homology"/>
<dbReference type="GO" id="GO:0003723">
    <property type="term" value="F:RNA binding"/>
    <property type="evidence" value="ECO:0007669"/>
    <property type="project" value="InterPro"/>
</dbReference>
<dbReference type="Proteomes" id="UP000268059">
    <property type="component" value="Chromosome"/>
</dbReference>
<evidence type="ECO:0000256" key="2">
    <source>
        <dbReference type="ARBA" id="ARBA00010876"/>
    </source>
</evidence>
<dbReference type="PANTHER" id="PTHR21600">
    <property type="entry name" value="MITOCHONDRIAL RNA PSEUDOURIDINE SYNTHASE"/>
    <property type="match status" value="1"/>
</dbReference>
<dbReference type="CDD" id="cd02869">
    <property type="entry name" value="PseudoU_synth_RluA_like"/>
    <property type="match status" value="1"/>
</dbReference>
<dbReference type="SUPFAM" id="SSF55120">
    <property type="entry name" value="Pseudouridine synthase"/>
    <property type="match status" value="1"/>
</dbReference>
<organism evidence="6 7">
    <name type="scientific">Intestinibaculum porci</name>
    <dbReference type="NCBI Taxonomy" id="2487118"/>
    <lineage>
        <taxon>Bacteria</taxon>
        <taxon>Bacillati</taxon>
        <taxon>Bacillota</taxon>
        <taxon>Erysipelotrichia</taxon>
        <taxon>Erysipelotrichales</taxon>
        <taxon>Erysipelotrichaceae</taxon>
        <taxon>Intestinibaculum</taxon>
    </lineage>
</organism>
<dbReference type="InterPro" id="IPR006225">
    <property type="entry name" value="PsdUridine_synth_RluC/D"/>
</dbReference>
<dbReference type="OrthoDB" id="9807829at2"/>
<comment type="function">
    <text evidence="4">Responsible for synthesis of pseudouridine from uracil.</text>
</comment>
<dbReference type="EMBL" id="AP019309">
    <property type="protein sequence ID" value="BBH25826.1"/>
    <property type="molecule type" value="Genomic_DNA"/>
</dbReference>
<dbReference type="Gene3D" id="3.30.2350.10">
    <property type="entry name" value="Pseudouridine synthase"/>
    <property type="match status" value="1"/>
</dbReference>
<evidence type="ECO:0000256" key="3">
    <source>
        <dbReference type="PIRSR" id="PIRSR606225-1"/>
    </source>
</evidence>
<evidence type="ECO:0000313" key="7">
    <source>
        <dbReference type="Proteomes" id="UP000268059"/>
    </source>
</evidence>
<dbReference type="GO" id="GO:0009982">
    <property type="term" value="F:pseudouridine synthase activity"/>
    <property type="evidence" value="ECO:0007669"/>
    <property type="project" value="InterPro"/>
</dbReference>
<dbReference type="PANTHER" id="PTHR21600:SF35">
    <property type="entry name" value="PSEUDOURIDINE SYNTHASE"/>
    <property type="match status" value="1"/>
</dbReference>
<evidence type="ECO:0000256" key="4">
    <source>
        <dbReference type="RuleBase" id="RU362028"/>
    </source>
</evidence>
<evidence type="ECO:0000259" key="5">
    <source>
        <dbReference type="Pfam" id="PF00849"/>
    </source>
</evidence>
<dbReference type="Pfam" id="PF00849">
    <property type="entry name" value="PseudoU_synth_2"/>
    <property type="match status" value="1"/>
</dbReference>
<dbReference type="AlphaFoldDB" id="A0A3G9J4Y2"/>
<comment type="catalytic activity">
    <reaction evidence="1 4">
        <text>a uridine in RNA = a pseudouridine in RNA</text>
        <dbReference type="Rhea" id="RHEA:48348"/>
        <dbReference type="Rhea" id="RHEA-COMP:12068"/>
        <dbReference type="Rhea" id="RHEA-COMP:12069"/>
        <dbReference type="ChEBI" id="CHEBI:65314"/>
        <dbReference type="ChEBI" id="CHEBI:65315"/>
    </reaction>
</comment>
<accession>A0A3G9J4Y2</accession>
<evidence type="ECO:0000256" key="1">
    <source>
        <dbReference type="ARBA" id="ARBA00000073"/>
    </source>
</evidence>
<dbReference type="InParanoid" id="A0A3G9J4Y2"/>
<name>A0A3G9J4Y2_9FIRM</name>
<dbReference type="EC" id="5.4.99.-" evidence="4"/>
<dbReference type="RefSeq" id="WP_125118741.1">
    <property type="nucleotide sequence ID" value="NZ_AP019309.1"/>
</dbReference>
<dbReference type="KEGG" id="ebm:SG0102_07600"/>
<dbReference type="InterPro" id="IPR006145">
    <property type="entry name" value="PsdUridine_synth_RsuA/RluA"/>
</dbReference>
<dbReference type="GO" id="GO:0140098">
    <property type="term" value="F:catalytic activity, acting on RNA"/>
    <property type="evidence" value="ECO:0007669"/>
    <property type="project" value="UniProtKB-ARBA"/>
</dbReference>
<dbReference type="GO" id="GO:0000455">
    <property type="term" value="P:enzyme-directed rRNA pseudouridine synthesis"/>
    <property type="evidence" value="ECO:0007669"/>
    <property type="project" value="TreeGrafter"/>
</dbReference>
<sequence>MKLVYQVDADHTNMRLDDFFYKQGISKKLVKDSRNHGAILKNGQPVFLCEKTALDDEITIVFPKEESQVIPVKMDFGIVYEDDYLMVIDKPAHLATIPNRMYLTNSLGNALMYYYQEHGIEGAIHFVNRLDKETQGLLLVAKSRYVHDFYSRDIKKVKRVYHAIVEGHPGEGTIDAPIAHRLDHPTKRMIDPQGAHAITHYKTLKEYAGTSLIECRLETGRTHQIRVHLASIGHPLVGDELYNDKPGNFYLDSVEIAFEHAMTHQMMVFKKRV</sequence>
<comment type="similarity">
    <text evidence="2 4">Belongs to the pseudouridine synthase RluA family.</text>
</comment>
<dbReference type="InterPro" id="IPR020103">
    <property type="entry name" value="PsdUridine_synth_cat_dom_sf"/>
</dbReference>
<protein>
    <recommendedName>
        <fullName evidence="4">Pseudouridine synthase</fullName>
        <ecNumber evidence="4">5.4.99.-</ecNumber>
    </recommendedName>
</protein>
<gene>
    <name evidence="6" type="primary">rluD_2</name>
    <name evidence="6" type="ORF">SG0102_07600</name>
</gene>
<feature type="active site" evidence="3">
    <location>
        <position position="131"/>
    </location>
</feature>
<dbReference type="NCBIfam" id="TIGR00005">
    <property type="entry name" value="rluA_subfam"/>
    <property type="match status" value="1"/>
</dbReference>
<feature type="domain" description="Pseudouridine synthase RsuA/RluA-like" evidence="5">
    <location>
        <begin position="84"/>
        <end position="231"/>
    </location>
</feature>
<keyword evidence="4" id="KW-0413">Isomerase</keyword>